<dbReference type="InterPro" id="IPR004358">
    <property type="entry name" value="Sig_transdc_His_kin-like_C"/>
</dbReference>
<keyword evidence="11 18" id="KW-1133">Transmembrane helix</keyword>
<keyword evidence="5" id="KW-0808">Transferase</keyword>
<evidence type="ECO:0000256" key="9">
    <source>
        <dbReference type="ARBA" id="ARBA00022777"/>
    </source>
</evidence>
<dbReference type="PANTHER" id="PTHR45339:SF1">
    <property type="entry name" value="HYBRID SIGNAL TRANSDUCTION HISTIDINE KINASE J"/>
    <property type="match status" value="1"/>
</dbReference>
<keyword evidence="14 18" id="KW-0472">Membrane</keyword>
<keyword evidence="8" id="KW-0547">Nucleotide-binding</keyword>
<dbReference type="Pfam" id="PF02518">
    <property type="entry name" value="HATPase_c"/>
    <property type="match status" value="1"/>
</dbReference>
<dbReference type="InterPro" id="IPR011006">
    <property type="entry name" value="CheY-like_superfamily"/>
</dbReference>
<evidence type="ECO:0000313" key="22">
    <source>
        <dbReference type="Proteomes" id="UP000185911"/>
    </source>
</evidence>
<dbReference type="PROSITE" id="PS50110">
    <property type="entry name" value="RESPONSE_REGULATORY"/>
    <property type="match status" value="1"/>
</dbReference>
<dbReference type="SUPFAM" id="SSF55874">
    <property type="entry name" value="ATPase domain of HSP90 chaperone/DNA topoisomerase II/histidine kinase"/>
    <property type="match status" value="1"/>
</dbReference>
<evidence type="ECO:0000256" key="14">
    <source>
        <dbReference type="ARBA" id="ARBA00023136"/>
    </source>
</evidence>
<dbReference type="CDD" id="cd17546">
    <property type="entry name" value="REC_hyHK_CKI1_RcsC-like"/>
    <property type="match status" value="1"/>
</dbReference>
<dbReference type="InterPro" id="IPR036097">
    <property type="entry name" value="HisK_dim/P_sf"/>
</dbReference>
<keyword evidence="22" id="KW-1185">Reference proteome</keyword>
<evidence type="ECO:0000256" key="5">
    <source>
        <dbReference type="ARBA" id="ARBA00022679"/>
    </source>
</evidence>
<keyword evidence="9 21" id="KW-0418">Kinase</keyword>
<organism evidence="21 22">
    <name type="scientific">Rhodoferax antarcticus ANT.BR</name>
    <dbReference type="NCBI Taxonomy" id="1111071"/>
    <lineage>
        <taxon>Bacteria</taxon>
        <taxon>Pseudomonadati</taxon>
        <taxon>Pseudomonadota</taxon>
        <taxon>Betaproteobacteria</taxon>
        <taxon>Burkholderiales</taxon>
        <taxon>Comamonadaceae</taxon>
        <taxon>Rhodoferax</taxon>
    </lineage>
</organism>
<dbReference type="FunFam" id="3.30.565.10:FF:000010">
    <property type="entry name" value="Sensor histidine kinase RcsC"/>
    <property type="match status" value="1"/>
</dbReference>
<comment type="function">
    <text evidence="15">Member of the two-component regulatory system BvgS/BvgA. Phosphorylates BvgA via a four-step phosphorelay in response to environmental signals.</text>
</comment>
<comment type="subcellular location">
    <subcellularLocation>
        <location evidence="2">Membrane</location>
    </subcellularLocation>
</comment>
<dbReference type="STRING" id="81479.RA876_00885"/>
<dbReference type="CDD" id="cd00082">
    <property type="entry name" value="HisKA"/>
    <property type="match status" value="1"/>
</dbReference>
<evidence type="ECO:0000256" key="10">
    <source>
        <dbReference type="ARBA" id="ARBA00022840"/>
    </source>
</evidence>
<dbReference type="CDD" id="cd16922">
    <property type="entry name" value="HATPase_EvgS-ArcB-TorS-like"/>
    <property type="match status" value="1"/>
</dbReference>
<evidence type="ECO:0000256" key="15">
    <source>
        <dbReference type="ARBA" id="ARBA00058004"/>
    </source>
</evidence>
<dbReference type="Gene3D" id="3.40.50.2300">
    <property type="match status" value="1"/>
</dbReference>
<evidence type="ECO:0000256" key="12">
    <source>
        <dbReference type="ARBA" id="ARBA00023012"/>
    </source>
</evidence>
<name>A0A1Q8YHH9_9BURK</name>
<comment type="catalytic activity">
    <reaction evidence="1">
        <text>ATP + protein L-histidine = ADP + protein N-phospho-L-histidine.</text>
        <dbReference type="EC" id="2.7.13.3"/>
    </reaction>
</comment>
<dbReference type="Gene3D" id="3.30.565.10">
    <property type="entry name" value="Histidine kinase-like ATPase, C-terminal domain"/>
    <property type="match status" value="1"/>
</dbReference>
<dbReference type="GO" id="GO:0000155">
    <property type="term" value="F:phosphorelay sensor kinase activity"/>
    <property type="evidence" value="ECO:0007669"/>
    <property type="project" value="InterPro"/>
</dbReference>
<keyword evidence="7" id="KW-0732">Signal</keyword>
<evidence type="ECO:0000256" key="13">
    <source>
        <dbReference type="ARBA" id="ARBA00023026"/>
    </source>
</evidence>
<dbReference type="EMBL" id="MSYM01000008">
    <property type="protein sequence ID" value="OLP07417.1"/>
    <property type="molecule type" value="Genomic_DNA"/>
</dbReference>
<evidence type="ECO:0000256" key="7">
    <source>
        <dbReference type="ARBA" id="ARBA00022729"/>
    </source>
</evidence>
<dbReference type="PROSITE" id="PS50109">
    <property type="entry name" value="HIS_KIN"/>
    <property type="match status" value="1"/>
</dbReference>
<dbReference type="InterPro" id="IPR036890">
    <property type="entry name" value="HATPase_C_sf"/>
</dbReference>
<dbReference type="PRINTS" id="PR00344">
    <property type="entry name" value="BCTRLSENSOR"/>
</dbReference>
<evidence type="ECO:0000256" key="18">
    <source>
        <dbReference type="SAM" id="Phobius"/>
    </source>
</evidence>
<keyword evidence="13" id="KW-0843">Virulence</keyword>
<dbReference type="Gene3D" id="1.10.287.130">
    <property type="match status" value="1"/>
</dbReference>
<proteinExistence type="predicted"/>
<dbReference type="FunFam" id="1.10.287.130:FF:000004">
    <property type="entry name" value="Ethylene receptor 1"/>
    <property type="match status" value="1"/>
</dbReference>
<evidence type="ECO:0000313" key="21">
    <source>
        <dbReference type="EMBL" id="OLP07417.1"/>
    </source>
</evidence>
<dbReference type="PANTHER" id="PTHR45339">
    <property type="entry name" value="HYBRID SIGNAL TRANSDUCTION HISTIDINE KINASE J"/>
    <property type="match status" value="1"/>
</dbReference>
<evidence type="ECO:0000256" key="4">
    <source>
        <dbReference type="ARBA" id="ARBA00022553"/>
    </source>
</evidence>
<protein>
    <recommendedName>
        <fullName evidence="16">Virulence sensor protein BvgS</fullName>
        <ecNumber evidence="3">2.7.13.3</ecNumber>
    </recommendedName>
</protein>
<dbReference type="Gene3D" id="6.10.340.10">
    <property type="match status" value="1"/>
</dbReference>
<dbReference type="SMART" id="SM00388">
    <property type="entry name" value="HisKA"/>
    <property type="match status" value="1"/>
</dbReference>
<dbReference type="InterPro" id="IPR003661">
    <property type="entry name" value="HisK_dim/P_dom"/>
</dbReference>
<evidence type="ECO:0000259" key="20">
    <source>
        <dbReference type="PROSITE" id="PS50110"/>
    </source>
</evidence>
<feature type="domain" description="Response regulatory" evidence="20">
    <location>
        <begin position="664"/>
        <end position="784"/>
    </location>
</feature>
<feature type="transmembrane region" description="Helical" evidence="18">
    <location>
        <begin position="15"/>
        <end position="35"/>
    </location>
</feature>
<dbReference type="SUPFAM" id="SSF52172">
    <property type="entry name" value="CheY-like"/>
    <property type="match status" value="1"/>
</dbReference>
<feature type="modified residue" description="4-aspartylphosphate" evidence="17">
    <location>
        <position position="714"/>
    </location>
</feature>
<gene>
    <name evidence="21" type="ORF">BLL52_1247</name>
</gene>
<evidence type="ECO:0000256" key="3">
    <source>
        <dbReference type="ARBA" id="ARBA00012438"/>
    </source>
</evidence>
<sequence length="788" mass="84439">MVFGVKRRSGSTVKLIGFLLAAGVLPLILLGAIAFEMSKRIVTEQAEVENTRLLSSFASYFNLYQDQVADLAASVAGNAEVGQALRRADEQSADAFNALELRARIGYILNSYVRVKGLVSINVFSRHGARFQVGETLDVSPVNTAQVSQLLQEASAASTPTLWRGVFDNINTRSEAKKAISVTRVIQHFSPVTGKSDAVGVLVISLNNDLMNSFLQGAPLAPASQLMGVDAQGRITLHSDPRQFGQPVLPALLALMRSPVAVPRLVLDGQNVLMQVIPAHNQQDMLAVIKPSYLLTQKVNQLAVFTLGLVLLAVLAVLALAWAFTRSVVSPIRAVSLGFGQIANHSAQQVPLPIGKATEEIAQLIQGYNNHLLALQSQAAAAAELRHAKNEAETANLAKSRFLAMMSHEIRTPMNGILGMAQLLLTPRLSERDRLDYARTVLSSGQSLLGLLNDILDLSKIEAGKFQLDLTEVDPAELLAQTQALFSGAAKNKSLTLTCTWQGPTMRRYRTDGHRLRQMLANLAGNAIKFTAAGQVQVQASEVAQTGGSALLEFAVTDTGPGIAADKLDLLFKPFSQTDSSTTREFGGSGLGLSIVSSLAKLLGGEVGVDSQLGQGTRFWFRVRCEVLADGPPSQPPVAIGPLAARQADSAAPSNQVTPALQGRVLVVEDNAVNRMVIKGLLAQTGVTVAVSHDGQEALLRIQNGGRFDVILMDLQMPVMDGYTATIAIRQWQAQAGQPHTPIIALTADAFEEDRQRCLAVGMNDFLTKPIALRALMATLQPHLPQRA</sequence>
<evidence type="ECO:0000256" key="1">
    <source>
        <dbReference type="ARBA" id="ARBA00000085"/>
    </source>
</evidence>
<dbReference type="SUPFAM" id="SSF47384">
    <property type="entry name" value="Homodimeric domain of signal transducing histidine kinase"/>
    <property type="match status" value="1"/>
</dbReference>
<keyword evidence="4 17" id="KW-0597">Phosphoprotein</keyword>
<dbReference type="SMART" id="SM00387">
    <property type="entry name" value="HATPase_c"/>
    <property type="match status" value="1"/>
</dbReference>
<keyword evidence="12" id="KW-0902">Two-component regulatory system</keyword>
<dbReference type="InterPro" id="IPR003594">
    <property type="entry name" value="HATPase_dom"/>
</dbReference>
<evidence type="ECO:0000256" key="6">
    <source>
        <dbReference type="ARBA" id="ARBA00022692"/>
    </source>
</evidence>
<evidence type="ECO:0000256" key="11">
    <source>
        <dbReference type="ARBA" id="ARBA00022989"/>
    </source>
</evidence>
<dbReference type="Pfam" id="PF00072">
    <property type="entry name" value="Response_reg"/>
    <property type="match status" value="1"/>
</dbReference>
<dbReference type="Pfam" id="PF00512">
    <property type="entry name" value="HisKA"/>
    <property type="match status" value="1"/>
</dbReference>
<dbReference type="GO" id="GO:0016020">
    <property type="term" value="C:membrane"/>
    <property type="evidence" value="ECO:0007669"/>
    <property type="project" value="UniProtKB-SubCell"/>
</dbReference>
<accession>A0A1Q8YHH9</accession>
<dbReference type="EC" id="2.7.13.3" evidence="3"/>
<dbReference type="Proteomes" id="UP000185911">
    <property type="component" value="Unassembled WGS sequence"/>
</dbReference>
<dbReference type="AlphaFoldDB" id="A0A1Q8YHH9"/>
<evidence type="ECO:0000256" key="17">
    <source>
        <dbReference type="PROSITE-ProRule" id="PRU00169"/>
    </source>
</evidence>
<evidence type="ECO:0000256" key="2">
    <source>
        <dbReference type="ARBA" id="ARBA00004370"/>
    </source>
</evidence>
<feature type="transmembrane region" description="Helical" evidence="18">
    <location>
        <begin position="302"/>
        <end position="324"/>
    </location>
</feature>
<dbReference type="SMART" id="SM00448">
    <property type="entry name" value="REC"/>
    <property type="match status" value="1"/>
</dbReference>
<evidence type="ECO:0000256" key="8">
    <source>
        <dbReference type="ARBA" id="ARBA00022741"/>
    </source>
</evidence>
<evidence type="ECO:0000259" key="19">
    <source>
        <dbReference type="PROSITE" id="PS50109"/>
    </source>
</evidence>
<dbReference type="GO" id="GO:0005524">
    <property type="term" value="F:ATP binding"/>
    <property type="evidence" value="ECO:0007669"/>
    <property type="project" value="UniProtKB-KW"/>
</dbReference>
<dbReference type="InterPro" id="IPR001789">
    <property type="entry name" value="Sig_transdc_resp-reg_receiver"/>
</dbReference>
<feature type="domain" description="Histidine kinase" evidence="19">
    <location>
        <begin position="405"/>
        <end position="627"/>
    </location>
</feature>
<dbReference type="InterPro" id="IPR005467">
    <property type="entry name" value="His_kinase_dom"/>
</dbReference>
<reference evidence="21 22" key="1">
    <citation type="submission" date="2017-01" db="EMBL/GenBank/DDBJ databases">
        <title>Genome sequence of Rhodoferax antarcticus ANT.BR, a psychrophilic purple nonsulfur bacterium from an Antarctic microbial mat.</title>
        <authorList>
            <person name="Baker J."/>
            <person name="Riester C."/>
            <person name="Skinner B."/>
            <person name="Newell A."/>
            <person name="Swingley W."/>
            <person name="Madigan M."/>
            <person name="Jung D."/>
            <person name="Asao M."/>
            <person name="Chen M."/>
            <person name="Loughlin P."/>
            <person name="Pan H."/>
            <person name="Lin S."/>
            <person name="Li N."/>
            <person name="Shaw J."/>
            <person name="Prado M."/>
            <person name="Sherman C."/>
            <person name="Li X."/>
            <person name="Tang J."/>
            <person name="Blankenship R."/>
            <person name="Zhao T."/>
            <person name="Touchman J."/>
            <person name="Sattley M."/>
        </authorList>
    </citation>
    <scope>NUCLEOTIDE SEQUENCE [LARGE SCALE GENOMIC DNA]</scope>
    <source>
        <strain evidence="21 22">ANT.BR</strain>
    </source>
</reference>
<keyword evidence="6 18" id="KW-0812">Transmembrane</keyword>
<comment type="caution">
    <text evidence="21">The sequence shown here is derived from an EMBL/GenBank/DDBJ whole genome shotgun (WGS) entry which is preliminary data.</text>
</comment>
<evidence type="ECO:0000256" key="16">
    <source>
        <dbReference type="ARBA" id="ARBA00070152"/>
    </source>
</evidence>
<keyword evidence="10" id="KW-0067">ATP-binding</keyword>